<sequence>MTSATSQAQPAVAAVIGGTRGLGHQLAVRCRDAGLRTFVYGRSVHDLPPERSRGFEPRELDLCDADSVASADVSLPGPAYVFWVAGAFLKKPLAKTEDAEIDGLTDLLLTGPLKLLRRMLAAAPSSVRLVTIASSSGWKRRENESLYCALKAAQATATRGLVPELVEAHPANQVTLIQPGGLAVPDFHTGLEIDYGTMMDPAEVAGIIWDLARSQRESFCEVQILRSREPGQEGVPQVSFGPRLPEPPL</sequence>
<dbReference type="EMBL" id="JACHJE010000003">
    <property type="protein sequence ID" value="MBB5124892.1"/>
    <property type="molecule type" value="Genomic_DNA"/>
</dbReference>
<proteinExistence type="inferred from homology"/>
<protein>
    <submittedName>
        <fullName evidence="3">NAD(P)-dependent dehydrogenase (Short-subunit alcohol dehydrogenase family)</fullName>
    </submittedName>
</protein>
<dbReference type="InterPro" id="IPR036291">
    <property type="entry name" value="NAD(P)-bd_dom_sf"/>
</dbReference>
<dbReference type="Pfam" id="PF00106">
    <property type="entry name" value="adh_short"/>
    <property type="match status" value="1"/>
</dbReference>
<name>A0A7W8F7E8_9ACTN</name>
<evidence type="ECO:0000256" key="1">
    <source>
        <dbReference type="ARBA" id="ARBA00006484"/>
    </source>
</evidence>
<dbReference type="InterPro" id="IPR051122">
    <property type="entry name" value="SDR_DHRS6-like"/>
</dbReference>
<dbReference type="PANTHER" id="PTHR43477">
    <property type="entry name" value="DIHYDROANTICAPSIN 7-DEHYDROGENASE"/>
    <property type="match status" value="1"/>
</dbReference>
<accession>A0A7W8F7E8</accession>
<dbReference type="PRINTS" id="PR00081">
    <property type="entry name" value="GDHRDH"/>
</dbReference>
<keyword evidence="2" id="KW-0560">Oxidoreductase</keyword>
<dbReference type="Gene3D" id="3.40.50.720">
    <property type="entry name" value="NAD(P)-binding Rossmann-like Domain"/>
    <property type="match status" value="1"/>
</dbReference>
<dbReference type="PANTHER" id="PTHR43477:SF1">
    <property type="entry name" value="DIHYDROANTICAPSIN 7-DEHYDROGENASE"/>
    <property type="match status" value="1"/>
</dbReference>
<gene>
    <name evidence="3" type="ORF">FHS32_001624</name>
</gene>
<dbReference type="Proteomes" id="UP000568022">
    <property type="component" value="Unassembled WGS sequence"/>
</dbReference>
<organism evidence="3 4">
    <name type="scientific">Streptomyces griseoloalbus</name>
    <dbReference type="NCBI Taxonomy" id="67303"/>
    <lineage>
        <taxon>Bacteria</taxon>
        <taxon>Bacillati</taxon>
        <taxon>Actinomycetota</taxon>
        <taxon>Actinomycetes</taxon>
        <taxon>Kitasatosporales</taxon>
        <taxon>Streptomycetaceae</taxon>
        <taxon>Streptomyces</taxon>
    </lineage>
</organism>
<dbReference type="InterPro" id="IPR002347">
    <property type="entry name" value="SDR_fam"/>
</dbReference>
<keyword evidence="4" id="KW-1185">Reference proteome</keyword>
<dbReference type="SUPFAM" id="SSF51735">
    <property type="entry name" value="NAD(P)-binding Rossmann-fold domains"/>
    <property type="match status" value="1"/>
</dbReference>
<dbReference type="GO" id="GO:0016491">
    <property type="term" value="F:oxidoreductase activity"/>
    <property type="evidence" value="ECO:0007669"/>
    <property type="project" value="UniProtKB-KW"/>
</dbReference>
<evidence type="ECO:0000256" key="2">
    <source>
        <dbReference type="ARBA" id="ARBA00023002"/>
    </source>
</evidence>
<evidence type="ECO:0000313" key="3">
    <source>
        <dbReference type="EMBL" id="MBB5124892.1"/>
    </source>
</evidence>
<comment type="caution">
    <text evidence="3">The sequence shown here is derived from an EMBL/GenBank/DDBJ whole genome shotgun (WGS) entry which is preliminary data.</text>
</comment>
<evidence type="ECO:0000313" key="4">
    <source>
        <dbReference type="Proteomes" id="UP000568022"/>
    </source>
</evidence>
<comment type="similarity">
    <text evidence="1">Belongs to the short-chain dehydrogenases/reductases (SDR) family.</text>
</comment>
<reference evidence="3 4" key="1">
    <citation type="submission" date="2020-08" db="EMBL/GenBank/DDBJ databases">
        <title>Genomic Encyclopedia of Type Strains, Phase III (KMG-III): the genomes of soil and plant-associated and newly described type strains.</title>
        <authorList>
            <person name="Whitman W."/>
        </authorList>
    </citation>
    <scope>NUCLEOTIDE SEQUENCE [LARGE SCALE GENOMIC DNA]</scope>
    <source>
        <strain evidence="3 4">CECT 3226</strain>
    </source>
</reference>
<dbReference type="AlphaFoldDB" id="A0A7W8F7E8"/>